<evidence type="ECO:0000313" key="3">
    <source>
        <dbReference type="Proteomes" id="UP000030854"/>
    </source>
</evidence>
<accession>A0A0B1P686</accession>
<gene>
    <name evidence="2" type="ORF">EV44_g3648</name>
</gene>
<organism evidence="2 3">
    <name type="scientific">Uncinula necator</name>
    <name type="common">Grape powdery mildew</name>
    <dbReference type="NCBI Taxonomy" id="52586"/>
    <lineage>
        <taxon>Eukaryota</taxon>
        <taxon>Fungi</taxon>
        <taxon>Dikarya</taxon>
        <taxon>Ascomycota</taxon>
        <taxon>Pezizomycotina</taxon>
        <taxon>Leotiomycetes</taxon>
        <taxon>Erysiphales</taxon>
        <taxon>Erysiphaceae</taxon>
        <taxon>Erysiphe</taxon>
    </lineage>
</organism>
<feature type="transmembrane region" description="Helical" evidence="1">
    <location>
        <begin position="15"/>
        <end position="35"/>
    </location>
</feature>
<evidence type="ECO:0000313" key="2">
    <source>
        <dbReference type="EMBL" id="KHJ32825.1"/>
    </source>
</evidence>
<keyword evidence="1" id="KW-1133">Transmembrane helix</keyword>
<keyword evidence="3" id="KW-1185">Reference proteome</keyword>
<evidence type="ECO:0000256" key="1">
    <source>
        <dbReference type="SAM" id="Phobius"/>
    </source>
</evidence>
<dbReference type="HOGENOM" id="CLU_1185787_0_0_1"/>
<dbReference type="EMBL" id="JNVN01001796">
    <property type="protein sequence ID" value="KHJ32825.1"/>
    <property type="molecule type" value="Genomic_DNA"/>
</dbReference>
<reference evidence="2 3" key="1">
    <citation type="journal article" date="2014" name="BMC Genomics">
        <title>Adaptive genomic structural variation in the grape powdery mildew pathogen, Erysiphe necator.</title>
        <authorList>
            <person name="Jones L."/>
            <person name="Riaz S."/>
            <person name="Morales-Cruz A."/>
            <person name="Amrine K.C."/>
            <person name="McGuire B."/>
            <person name="Gubler W.D."/>
            <person name="Walker M.A."/>
            <person name="Cantu D."/>
        </authorList>
    </citation>
    <scope>NUCLEOTIDE SEQUENCE [LARGE SCALE GENOMIC DNA]</scope>
    <source>
        <strain evidence="3">c</strain>
    </source>
</reference>
<dbReference type="Proteomes" id="UP000030854">
    <property type="component" value="Unassembled WGS sequence"/>
</dbReference>
<dbReference type="AlphaFoldDB" id="A0A0B1P686"/>
<sequence>MFIANTVVYCTRNYTISKIGFILVILPIYIIVVPVKSESTPSRGAGVKAQYTLHVWDSQEVSHNPSLQCNGKWTTLIKIVHNDTFDIKGNILHYSSTECKRVTRSVSASDIYGMISSFDLGSALITTLKAVTKSLSIKSIPLIIYTDSFSLYQCLTKQGILIEKRIMIDVMSLRQSYERREIEEFRWINGADNPADAMNKSSPNKALTNSIDSNTLSIRIDGSVDRPSFSDEST</sequence>
<protein>
    <submittedName>
        <fullName evidence="2">Uncharacterized protein</fullName>
    </submittedName>
</protein>
<keyword evidence="1" id="KW-0812">Transmembrane</keyword>
<proteinExistence type="predicted"/>
<keyword evidence="1" id="KW-0472">Membrane</keyword>
<comment type="caution">
    <text evidence="2">The sequence shown here is derived from an EMBL/GenBank/DDBJ whole genome shotgun (WGS) entry which is preliminary data.</text>
</comment>
<name>A0A0B1P686_UNCNE</name>